<evidence type="ECO:0000313" key="2">
    <source>
        <dbReference type="Proteomes" id="UP000284120"/>
    </source>
</evidence>
<organism evidence="1 2">
    <name type="scientific">Pedobacter chitinilyticus</name>
    <dbReference type="NCBI Taxonomy" id="2233776"/>
    <lineage>
        <taxon>Bacteria</taxon>
        <taxon>Pseudomonadati</taxon>
        <taxon>Bacteroidota</taxon>
        <taxon>Sphingobacteriia</taxon>
        <taxon>Sphingobacteriales</taxon>
        <taxon>Sphingobacteriaceae</taxon>
        <taxon>Pedobacter</taxon>
    </lineage>
</organism>
<comment type="caution">
    <text evidence="1">The sequence shown here is derived from an EMBL/GenBank/DDBJ whole genome shotgun (WGS) entry which is preliminary data.</text>
</comment>
<evidence type="ECO:0000313" key="1">
    <source>
        <dbReference type="EMBL" id="RWU10612.1"/>
    </source>
</evidence>
<dbReference type="Proteomes" id="UP000284120">
    <property type="component" value="Unassembled WGS sequence"/>
</dbReference>
<protein>
    <submittedName>
        <fullName evidence="1">Uncharacterized protein</fullName>
    </submittedName>
</protein>
<dbReference type="AlphaFoldDB" id="A0A3S3Q196"/>
<name>A0A3S3Q196_9SPHI</name>
<sequence length="214" mass="23084">MGIIRNGGNGAFSGKAGSFIGSNWKNVSYIKGIPRLSSKPPTDKQKAQRARFALVLAFLSPIKEIVKIGFQAQEKQKASAFNLAIQHALNFAIVCDYPDYSLDLSKVLLAKGSLTAPAGIALTSPAAAKVQIAYSNMANKLTAFDDDRLAVIFYSEENAIFMPYIDVAKRSDGGVLLDVPTEFVGKQIDTFLFFIAQNSTRCSLSLYAGTVAVM</sequence>
<dbReference type="RefSeq" id="WP_113646099.1">
    <property type="nucleotide sequence ID" value="NZ_QMHN01000001.1"/>
</dbReference>
<gene>
    <name evidence="1" type="ORF">DPV69_04540</name>
</gene>
<reference evidence="1 2" key="1">
    <citation type="submission" date="2018-06" db="EMBL/GenBank/DDBJ databases">
        <title>Pedobacter endophyticus sp. nov., an endophytic bacterium isolated from a leaf of Triticum aestivum.</title>
        <authorList>
            <person name="Zhang L."/>
        </authorList>
    </citation>
    <scope>NUCLEOTIDE SEQUENCE [LARGE SCALE GENOMIC DNA]</scope>
    <source>
        <strain evidence="1 2">CM134L-2</strain>
    </source>
</reference>
<dbReference type="OrthoDB" id="665435at2"/>
<dbReference type="EMBL" id="SAYW01000001">
    <property type="protein sequence ID" value="RWU10612.1"/>
    <property type="molecule type" value="Genomic_DNA"/>
</dbReference>
<dbReference type="Pfam" id="PF19781">
    <property type="entry name" value="DUF6266"/>
    <property type="match status" value="1"/>
</dbReference>
<keyword evidence="2" id="KW-1185">Reference proteome</keyword>
<proteinExistence type="predicted"/>
<dbReference type="InterPro" id="IPR046233">
    <property type="entry name" value="DUF6266"/>
</dbReference>
<accession>A0A3S3Q196</accession>